<feature type="transmembrane region" description="Helical" evidence="1">
    <location>
        <begin position="51"/>
        <end position="69"/>
    </location>
</feature>
<feature type="transmembrane region" description="Helical" evidence="1">
    <location>
        <begin position="288"/>
        <end position="311"/>
    </location>
</feature>
<keyword evidence="3" id="KW-1185">Reference proteome</keyword>
<dbReference type="RefSeq" id="WP_204908867.1">
    <property type="nucleotide sequence ID" value="NZ_JACJLV010000018.1"/>
</dbReference>
<evidence type="ECO:0000256" key="1">
    <source>
        <dbReference type="SAM" id="Phobius"/>
    </source>
</evidence>
<keyword evidence="1" id="KW-0812">Transmembrane</keyword>
<name>A0A938X2D5_9CLOT</name>
<proteinExistence type="predicted"/>
<evidence type="ECO:0000313" key="2">
    <source>
        <dbReference type="EMBL" id="MBM6826819.1"/>
    </source>
</evidence>
<feature type="transmembrane region" description="Helical" evidence="1">
    <location>
        <begin position="162"/>
        <end position="180"/>
    </location>
</feature>
<feature type="transmembrane region" description="Helical" evidence="1">
    <location>
        <begin position="26"/>
        <end position="44"/>
    </location>
</feature>
<evidence type="ECO:0000313" key="3">
    <source>
        <dbReference type="Proteomes" id="UP000713880"/>
    </source>
</evidence>
<gene>
    <name evidence="2" type="ORF">H6A13_06860</name>
</gene>
<comment type="caution">
    <text evidence="2">The sequence shown here is derived from an EMBL/GenBank/DDBJ whole genome shotgun (WGS) entry which is preliminary data.</text>
</comment>
<reference evidence="2" key="2">
    <citation type="journal article" date="2021" name="Sci. Rep.">
        <title>The distribution of antibiotic resistance genes in chicken gut microbiota commensals.</title>
        <authorList>
            <person name="Juricova H."/>
            <person name="Matiasovicova J."/>
            <person name="Kubasova T."/>
            <person name="Cejkova D."/>
            <person name="Rychlik I."/>
        </authorList>
    </citation>
    <scope>NUCLEOTIDE SEQUENCE</scope>
    <source>
        <strain evidence="2">An420c</strain>
    </source>
</reference>
<reference evidence="2" key="1">
    <citation type="submission" date="2020-08" db="EMBL/GenBank/DDBJ databases">
        <authorList>
            <person name="Cejkova D."/>
            <person name="Kubasova T."/>
            <person name="Jahodarova E."/>
            <person name="Rychlik I."/>
        </authorList>
    </citation>
    <scope>NUCLEOTIDE SEQUENCE</scope>
    <source>
        <strain evidence="2">An420c</strain>
    </source>
</reference>
<feature type="transmembrane region" description="Helical" evidence="1">
    <location>
        <begin position="425"/>
        <end position="445"/>
    </location>
</feature>
<feature type="transmembrane region" description="Helical" evidence="1">
    <location>
        <begin position="243"/>
        <end position="268"/>
    </location>
</feature>
<dbReference type="Proteomes" id="UP000713880">
    <property type="component" value="Unassembled WGS sequence"/>
</dbReference>
<accession>A0A938X2D5</accession>
<keyword evidence="1" id="KW-1133">Transmembrane helix</keyword>
<feature type="transmembrane region" description="Helical" evidence="1">
    <location>
        <begin position="360"/>
        <end position="379"/>
    </location>
</feature>
<feature type="transmembrane region" description="Helical" evidence="1">
    <location>
        <begin position="391"/>
        <end position="413"/>
    </location>
</feature>
<dbReference type="EMBL" id="JACJLV010000018">
    <property type="protein sequence ID" value="MBM6826819.1"/>
    <property type="molecule type" value="Genomic_DNA"/>
</dbReference>
<feature type="transmembrane region" description="Helical" evidence="1">
    <location>
        <begin position="186"/>
        <end position="204"/>
    </location>
</feature>
<organism evidence="2 3">
    <name type="scientific">Mordavella massiliensis</name>
    <dbReference type="NCBI Taxonomy" id="1871024"/>
    <lineage>
        <taxon>Bacteria</taxon>
        <taxon>Bacillati</taxon>
        <taxon>Bacillota</taxon>
        <taxon>Clostridia</taxon>
        <taxon>Eubacteriales</taxon>
        <taxon>Clostridiaceae</taxon>
        <taxon>Mordavella</taxon>
    </lineage>
</organism>
<dbReference type="AlphaFoldDB" id="A0A938X2D5"/>
<protein>
    <submittedName>
        <fullName evidence="2">Uncharacterized protein</fullName>
    </submittedName>
</protein>
<sequence>MTGILLAFSLWGSIFAVCRLGKIRFWFAPVVAISGIGLFLFAGALAGKLPLFADLALATGLAGSGYFAGCLARKKIAFPGWTLPGVCIGALAGIFCLLTLRLKLTHYDNFSHWALIVKYLLLVEALPGAETTMIPFRDYPPGVSLIIYYICRYAGHSQGMMLLAQNGVLFACFFALAGIVEEKRRFLLYSLLGAGCAMLFYLNLTIRINNLLVDFLLPLLALASMAYSCREREKFRLCLGQSLLLGFTGIVKGTGLFFAGVAGVYACWRLVQKEREKGARKSAASVSVAPISAALAAVLVLAVSLAAPFLLWQDHVRTDLAGFEGKFQIIGDAKEEAGEDLYGQITGDFIRAAIHPADRAFQAFVFCSALTAGASLYARIRLKRKWKLLRVYFLGVLMLAAYYGGMLYLYLFTMLEEEAVRLAGFSRYACSGMALFAGMLLLCLVKDVENSFAVDIDERGAYRAYSSPGAKRRYQNAVLVTFLLGVNFFYSECSGLEVIRDGYEETLPGRVQALTGDAWPARGKEDPERYLILASDAEGQVSSGEMRYVFRYFLWAEDVEVRDIREPEAWEAEIREGKYDRIFWMPGEP</sequence>
<keyword evidence="1" id="KW-0472">Membrane</keyword>
<feature type="transmembrane region" description="Helical" evidence="1">
    <location>
        <begin position="81"/>
        <end position="100"/>
    </location>
</feature>